<dbReference type="InterPro" id="IPR018155">
    <property type="entry name" value="Hyaluronidase"/>
</dbReference>
<dbReference type="Pfam" id="PF01630">
    <property type="entry name" value="Glyco_hydro_56"/>
    <property type="match status" value="1"/>
</dbReference>
<evidence type="ECO:0000256" key="7">
    <source>
        <dbReference type="PIRSR" id="PIRSR038193-3"/>
    </source>
</evidence>
<keyword evidence="8" id="KW-0378">Hydrolase</keyword>
<gene>
    <name evidence="9" type="ORF">GSOID_T00012408001</name>
</gene>
<proteinExistence type="inferred from homology"/>
<evidence type="ECO:0000256" key="6">
    <source>
        <dbReference type="PIRSR" id="PIRSR038193-1"/>
    </source>
</evidence>
<dbReference type="PIRSF" id="PIRSF038193">
    <property type="entry name" value="Hyaluronidase"/>
    <property type="match status" value="1"/>
</dbReference>
<evidence type="ECO:0000256" key="2">
    <source>
        <dbReference type="ARBA" id="ARBA00008871"/>
    </source>
</evidence>
<keyword evidence="3 7" id="KW-1015">Disulfide bond</keyword>
<reference evidence="9" key="1">
    <citation type="journal article" date="2010" name="Science">
        <title>Plasticity of animal genome architecture unmasked by rapid evolution of a pelagic tunicate.</title>
        <authorList>
            <person name="Denoeud F."/>
            <person name="Henriet S."/>
            <person name="Mungpakdee S."/>
            <person name="Aury J.M."/>
            <person name="Da Silva C."/>
            <person name="Brinkmann H."/>
            <person name="Mikhaleva J."/>
            <person name="Olsen L.C."/>
            <person name="Jubin C."/>
            <person name="Canestro C."/>
            <person name="Bouquet J.M."/>
            <person name="Danks G."/>
            <person name="Poulain J."/>
            <person name="Campsteijn C."/>
            <person name="Adamski M."/>
            <person name="Cross I."/>
            <person name="Yadetie F."/>
            <person name="Muffato M."/>
            <person name="Louis A."/>
            <person name="Butcher S."/>
            <person name="Tsagkogeorga G."/>
            <person name="Konrad A."/>
            <person name="Singh S."/>
            <person name="Jensen M.F."/>
            <person name="Cong E.H."/>
            <person name="Eikeseth-Otteraa H."/>
            <person name="Noel B."/>
            <person name="Anthouard V."/>
            <person name="Porcel B.M."/>
            <person name="Kachouri-Lafond R."/>
            <person name="Nishino A."/>
            <person name="Ugolini M."/>
            <person name="Chourrout P."/>
            <person name="Nishida H."/>
            <person name="Aasland R."/>
            <person name="Huzurbazar S."/>
            <person name="Westhof E."/>
            <person name="Delsuc F."/>
            <person name="Lehrach H."/>
            <person name="Reinhardt R."/>
            <person name="Weissenbach J."/>
            <person name="Roy S.W."/>
            <person name="Artiguenave F."/>
            <person name="Postlethwait J.H."/>
            <person name="Manak J.R."/>
            <person name="Thompson E.M."/>
            <person name="Jaillon O."/>
            <person name="Du Pasquier L."/>
            <person name="Boudinot P."/>
            <person name="Liberles D.A."/>
            <person name="Volff J.N."/>
            <person name="Philippe H."/>
            <person name="Lenhard B."/>
            <person name="Roest Crollius H."/>
            <person name="Wincker P."/>
            <person name="Chourrout D."/>
        </authorList>
    </citation>
    <scope>NUCLEOTIDE SEQUENCE [LARGE SCALE GENOMIC DNA]</scope>
</reference>
<comment type="similarity">
    <text evidence="2 5 8">Belongs to the glycosyl hydrolase 56 family.</text>
</comment>
<evidence type="ECO:0000256" key="4">
    <source>
        <dbReference type="ARBA" id="ARBA00023295"/>
    </source>
</evidence>
<name>E4XII5_OIKDI</name>
<dbReference type="PANTHER" id="PTHR11769:SF35">
    <property type="entry name" value="HYALURONIDASE"/>
    <property type="match status" value="1"/>
</dbReference>
<dbReference type="Gene3D" id="3.20.20.70">
    <property type="entry name" value="Aldolase class I"/>
    <property type="match status" value="1"/>
</dbReference>
<keyword evidence="4 8" id="KW-0326">Glycosidase</keyword>
<dbReference type="GO" id="GO:0030214">
    <property type="term" value="P:hyaluronan catabolic process"/>
    <property type="evidence" value="ECO:0007669"/>
    <property type="project" value="TreeGrafter"/>
</dbReference>
<feature type="active site" description="Proton donor" evidence="6">
    <location>
        <position position="117"/>
    </location>
</feature>
<evidence type="ECO:0000313" key="10">
    <source>
        <dbReference type="Proteomes" id="UP000001307"/>
    </source>
</evidence>
<accession>E4XII5</accession>
<evidence type="ECO:0000256" key="1">
    <source>
        <dbReference type="ARBA" id="ARBA00000251"/>
    </source>
</evidence>
<sequence>MRDLFQIFGLLGLLDRQSFRVFWNSPSQNCPKLGVDLELTKNGIEANENQSWNGSVVNILYSNVIGTWPYYDANENAMNGGIPQLGELARHLESVKRTVSKMIPNKDFNGIGILDWETWDPLWERNWDSRQIYRDKSLILAQKMYPNSTAEEQLEYSHRDFNNAAKMFMLETLKACKKLRPVGKWGYYRFPDCHNQFNGDTKCDEKADNETDWLWEESTAIYPSSYIPIIQKNSPNITTYVGSRTAEAVRVRNKFSVQSPIYHYQRVQYALTSEFLSKTDLENAFKAIKARGGDGIVIWNEEYEVGNRTTCEAMKNYIDNILGPLVLQLKNDK</sequence>
<dbReference type="AlphaFoldDB" id="E4XII5"/>
<comment type="catalytic activity">
    <reaction evidence="1 8">
        <text>Random hydrolysis of (1-&gt;4)-linkages between N-acetyl-beta-D-glucosamine and D-glucuronate residues in hyaluronate.</text>
        <dbReference type="EC" id="3.2.1.35"/>
    </reaction>
</comment>
<dbReference type="InterPro" id="IPR017853">
    <property type="entry name" value="GH"/>
</dbReference>
<evidence type="ECO:0000256" key="8">
    <source>
        <dbReference type="RuleBase" id="RU610713"/>
    </source>
</evidence>
<keyword evidence="10" id="KW-1185">Reference proteome</keyword>
<dbReference type="InParanoid" id="E4XII5"/>
<dbReference type="GO" id="GO:0004415">
    <property type="term" value="F:hyalurononglucosaminidase activity"/>
    <property type="evidence" value="ECO:0007669"/>
    <property type="project" value="UniProtKB-UniRule"/>
</dbReference>
<evidence type="ECO:0000313" key="9">
    <source>
        <dbReference type="EMBL" id="CBY10386.1"/>
    </source>
</evidence>
<dbReference type="EC" id="3.2.1.35" evidence="8"/>
<evidence type="ECO:0000256" key="3">
    <source>
        <dbReference type="ARBA" id="ARBA00023157"/>
    </source>
</evidence>
<dbReference type="Proteomes" id="UP000001307">
    <property type="component" value="Unassembled WGS sequence"/>
</dbReference>
<feature type="disulfide bond" evidence="7">
    <location>
        <begin position="30"/>
        <end position="311"/>
    </location>
</feature>
<dbReference type="PRINTS" id="PR00846">
    <property type="entry name" value="GLHYDRLASE56"/>
</dbReference>
<dbReference type="OrthoDB" id="5796153at2759"/>
<evidence type="ECO:0000256" key="5">
    <source>
        <dbReference type="PIRNR" id="PIRNR038193"/>
    </source>
</evidence>
<dbReference type="SUPFAM" id="SSF51445">
    <property type="entry name" value="(Trans)glycosidases"/>
    <property type="match status" value="1"/>
</dbReference>
<dbReference type="InterPro" id="IPR013785">
    <property type="entry name" value="Aldolase_TIM"/>
</dbReference>
<feature type="disulfide bond" evidence="7">
    <location>
        <begin position="193"/>
        <end position="203"/>
    </location>
</feature>
<dbReference type="GO" id="GO:0005975">
    <property type="term" value="P:carbohydrate metabolic process"/>
    <property type="evidence" value="ECO:0007669"/>
    <property type="project" value="UniProtKB-UniRule"/>
</dbReference>
<organism evidence="9">
    <name type="scientific">Oikopleura dioica</name>
    <name type="common">Tunicate</name>
    <dbReference type="NCBI Taxonomy" id="34765"/>
    <lineage>
        <taxon>Eukaryota</taxon>
        <taxon>Metazoa</taxon>
        <taxon>Chordata</taxon>
        <taxon>Tunicata</taxon>
        <taxon>Appendicularia</taxon>
        <taxon>Copelata</taxon>
        <taxon>Oikopleuridae</taxon>
        <taxon>Oikopleura</taxon>
    </lineage>
</organism>
<protein>
    <recommendedName>
        <fullName evidence="8">Hyaluronidase</fullName>
        <ecNumber evidence="8">3.2.1.35</ecNumber>
    </recommendedName>
</protein>
<dbReference type="PANTHER" id="PTHR11769">
    <property type="entry name" value="HYALURONIDASE"/>
    <property type="match status" value="1"/>
</dbReference>
<dbReference type="EMBL" id="FN653055">
    <property type="protein sequence ID" value="CBY10386.1"/>
    <property type="molecule type" value="Genomic_DNA"/>
</dbReference>